<dbReference type="CDD" id="cd11041">
    <property type="entry name" value="CYP503A1-like"/>
    <property type="match status" value="1"/>
</dbReference>
<dbReference type="PANTHER" id="PTHR46206">
    <property type="entry name" value="CYTOCHROME P450"/>
    <property type="match status" value="1"/>
</dbReference>
<keyword evidence="3" id="KW-0349">Heme</keyword>
<keyword evidence="9" id="KW-1185">Reference proteome</keyword>
<evidence type="ECO:0000256" key="1">
    <source>
        <dbReference type="ARBA" id="ARBA00001971"/>
    </source>
</evidence>
<protein>
    <recommendedName>
        <fullName evidence="10">Cytochrome P450</fullName>
    </recommendedName>
</protein>
<comment type="cofactor">
    <cofactor evidence="1">
        <name>heme</name>
        <dbReference type="ChEBI" id="CHEBI:30413"/>
    </cofactor>
</comment>
<sequence length="539" mass="61405">MLEDHGFLILAIGATVVGLFLRARAANSLPKELSLIREKPQNKHFSIKTRLAFYFHCSSLYRDIWDKFSKKGLPVLVPTLGIREDIFLPHSSLKWLLSQPSSVMGMWEAFNEMFQLGHSLGHEKYMLDTWAVDVARHVLTKDLEAFIEPVREEIQHATDLLLGVDTENWKTVDLLDTMRMIINRAGCRFVVGNPLCRDEEYLAAAVGSLESIVMNAGATGLMPPFLRPLFGRLACWNTKNELDHLEKLCSTMLQERFAHIAANPDDESQDPSDLLQRMLRHAQHHRASEMTFDQMTRRLVMANMGFIYQASFAASNVLRNILESDQEHDTIRVLREEAERFNAAAENDPSRLWTRQNVARLVFADSVARETLRLNTVPTRALVRQVMVDGLQTDTGMPLPRGALVSFVSQPMHTDPDHFPNPHAFDPFRFVQLRQEDTKADRNTGPSDDSKAADDVGGSWSPHAFLSTANLLIFGRGRNSCPGRHLVDFQLKMLISHMFTRYDIKFLGGQERRPQSKWLLEFIYPQKGVKIMVKRRVGV</sequence>
<keyword evidence="6" id="KW-0408">Iron</keyword>
<dbReference type="Proteomes" id="UP001600888">
    <property type="component" value="Unassembled WGS sequence"/>
</dbReference>
<dbReference type="Pfam" id="PF00067">
    <property type="entry name" value="p450"/>
    <property type="match status" value="1"/>
</dbReference>
<keyword evidence="7" id="KW-0503">Monooxygenase</keyword>
<proteinExistence type="inferred from homology"/>
<evidence type="ECO:0000256" key="7">
    <source>
        <dbReference type="ARBA" id="ARBA00023033"/>
    </source>
</evidence>
<evidence type="ECO:0000256" key="2">
    <source>
        <dbReference type="ARBA" id="ARBA00010617"/>
    </source>
</evidence>
<dbReference type="SUPFAM" id="SSF48264">
    <property type="entry name" value="Cytochrome P450"/>
    <property type="match status" value="1"/>
</dbReference>
<keyword evidence="5" id="KW-0560">Oxidoreductase</keyword>
<evidence type="ECO:0000256" key="6">
    <source>
        <dbReference type="ARBA" id="ARBA00023004"/>
    </source>
</evidence>
<dbReference type="InterPro" id="IPR036396">
    <property type="entry name" value="Cyt_P450_sf"/>
</dbReference>
<dbReference type="EMBL" id="JBAWTH010000147">
    <property type="protein sequence ID" value="KAL2274834.1"/>
    <property type="molecule type" value="Genomic_DNA"/>
</dbReference>
<name>A0ABR4DX18_9PEZI</name>
<keyword evidence="4" id="KW-0479">Metal-binding</keyword>
<evidence type="ECO:0008006" key="10">
    <source>
        <dbReference type="Google" id="ProtNLM"/>
    </source>
</evidence>
<dbReference type="InterPro" id="IPR001128">
    <property type="entry name" value="Cyt_P450"/>
</dbReference>
<comment type="similarity">
    <text evidence="2">Belongs to the cytochrome P450 family.</text>
</comment>
<organism evidence="8 9">
    <name type="scientific">Diaporthe vaccinii</name>
    <dbReference type="NCBI Taxonomy" id="105482"/>
    <lineage>
        <taxon>Eukaryota</taxon>
        <taxon>Fungi</taxon>
        <taxon>Dikarya</taxon>
        <taxon>Ascomycota</taxon>
        <taxon>Pezizomycotina</taxon>
        <taxon>Sordariomycetes</taxon>
        <taxon>Sordariomycetidae</taxon>
        <taxon>Diaporthales</taxon>
        <taxon>Diaporthaceae</taxon>
        <taxon>Diaporthe</taxon>
        <taxon>Diaporthe eres species complex</taxon>
    </lineage>
</organism>
<comment type="caution">
    <text evidence="8">The sequence shown here is derived from an EMBL/GenBank/DDBJ whole genome shotgun (WGS) entry which is preliminary data.</text>
</comment>
<dbReference type="Gene3D" id="1.10.630.10">
    <property type="entry name" value="Cytochrome P450"/>
    <property type="match status" value="1"/>
</dbReference>
<evidence type="ECO:0000313" key="9">
    <source>
        <dbReference type="Proteomes" id="UP001600888"/>
    </source>
</evidence>
<reference evidence="8 9" key="1">
    <citation type="submission" date="2024-03" db="EMBL/GenBank/DDBJ databases">
        <title>A high-quality draft genome sequence of Diaporthe vaccinii, a causative agent of upright dieback and viscid rot disease in cranberry plants.</title>
        <authorList>
            <person name="Sarrasin M."/>
            <person name="Lang B.F."/>
            <person name="Burger G."/>
        </authorList>
    </citation>
    <scope>NUCLEOTIDE SEQUENCE [LARGE SCALE GENOMIC DNA]</scope>
    <source>
        <strain evidence="8 9">IS7</strain>
    </source>
</reference>
<evidence type="ECO:0000256" key="3">
    <source>
        <dbReference type="ARBA" id="ARBA00022617"/>
    </source>
</evidence>
<dbReference type="PANTHER" id="PTHR46206:SF1">
    <property type="entry name" value="P450, PUTATIVE (EUROFUNG)-RELATED"/>
    <property type="match status" value="1"/>
</dbReference>
<gene>
    <name evidence="8" type="ORF">FJTKL_02666</name>
</gene>
<evidence type="ECO:0000256" key="5">
    <source>
        <dbReference type="ARBA" id="ARBA00023002"/>
    </source>
</evidence>
<evidence type="ECO:0000313" key="8">
    <source>
        <dbReference type="EMBL" id="KAL2274834.1"/>
    </source>
</evidence>
<evidence type="ECO:0000256" key="4">
    <source>
        <dbReference type="ARBA" id="ARBA00022723"/>
    </source>
</evidence>
<accession>A0ABR4DX18</accession>